<feature type="domain" description="Dihydrodipicolinate reductase N-terminal" evidence="14">
    <location>
        <begin position="16"/>
        <end position="88"/>
    </location>
</feature>
<keyword evidence="5" id="KW-0220">Diaminopimelate biosynthesis</keyword>
<dbReference type="HAMAP" id="MF_00102">
    <property type="entry name" value="DapB"/>
    <property type="match status" value="1"/>
</dbReference>
<keyword evidence="6" id="KW-0560">Oxidoreductase</keyword>
<evidence type="ECO:0000313" key="16">
    <source>
        <dbReference type="EMBL" id="PZO88074.1"/>
    </source>
</evidence>
<gene>
    <name evidence="16" type="ORF">DI626_02520</name>
</gene>
<name>A0A2W5A0G6_9BACT</name>
<keyword evidence="4" id="KW-0521">NADP</keyword>
<dbReference type="Pfam" id="PF01113">
    <property type="entry name" value="DapB_N"/>
    <property type="match status" value="1"/>
</dbReference>
<reference evidence="16 17" key="1">
    <citation type="submission" date="2017-08" db="EMBL/GenBank/DDBJ databases">
        <title>Infants hospitalized years apart are colonized by the same room-sourced microbial strains.</title>
        <authorList>
            <person name="Brooks B."/>
            <person name="Olm M.R."/>
            <person name="Firek B.A."/>
            <person name="Baker R."/>
            <person name="Thomas B.C."/>
            <person name="Morowitz M.J."/>
            <person name="Banfield J.F."/>
        </authorList>
    </citation>
    <scope>NUCLEOTIDE SEQUENCE [LARGE SCALE GENOMIC DNA]</scope>
    <source>
        <strain evidence="16">S2_018_000_R2_104</strain>
    </source>
</reference>
<evidence type="ECO:0000256" key="11">
    <source>
        <dbReference type="ARBA" id="ARBA00049080"/>
    </source>
</evidence>
<dbReference type="EMBL" id="QFNK01000029">
    <property type="protein sequence ID" value="PZO88074.1"/>
    <property type="molecule type" value="Genomic_DNA"/>
</dbReference>
<sequence>KGLELSGGYSGHNKATGEFPVYSELDRLFTSSDCVIDFTTPEGAAASAAEAVRQKKSLIVGTTGLSAAQENILHDAAQTVPVVYSANMSVGVNLLLALVEQAAAKLGPDWDIEIFESHHKNKIDAPSGTALALGKAAKSGRGAGDFATDRNGKRRAGDIGYAVSRGGDVVGEHMVTFYGMGERLELGHRASDRSLFARGALKAAQWLQNQPAGLYGMRDVLGL</sequence>
<dbReference type="GO" id="GO:0019877">
    <property type="term" value="P:diaminopimelate biosynthetic process"/>
    <property type="evidence" value="ECO:0007669"/>
    <property type="project" value="UniProtKB-KW"/>
</dbReference>
<evidence type="ECO:0000256" key="8">
    <source>
        <dbReference type="ARBA" id="ARBA00023154"/>
    </source>
</evidence>
<comment type="similarity">
    <text evidence="1">Belongs to the DapB family.</text>
</comment>
<feature type="non-terminal residue" evidence="16">
    <location>
        <position position="1"/>
    </location>
</feature>
<evidence type="ECO:0000313" key="17">
    <source>
        <dbReference type="Proteomes" id="UP000249557"/>
    </source>
</evidence>
<evidence type="ECO:0000256" key="5">
    <source>
        <dbReference type="ARBA" id="ARBA00022915"/>
    </source>
</evidence>
<dbReference type="SUPFAM" id="SSF51735">
    <property type="entry name" value="NAD(P)-binding Rossmann-fold domains"/>
    <property type="match status" value="1"/>
</dbReference>
<dbReference type="Gene3D" id="3.40.50.720">
    <property type="entry name" value="NAD(P)-binding Rossmann-like Domain"/>
    <property type="match status" value="1"/>
</dbReference>
<evidence type="ECO:0000256" key="12">
    <source>
        <dbReference type="ARBA" id="ARBA00049396"/>
    </source>
</evidence>
<dbReference type="EC" id="1.17.1.8" evidence="10 13"/>
<dbReference type="InterPro" id="IPR000846">
    <property type="entry name" value="DapB_N"/>
</dbReference>
<accession>A0A2W5A0G6</accession>
<evidence type="ECO:0000256" key="10">
    <source>
        <dbReference type="ARBA" id="ARBA00038983"/>
    </source>
</evidence>
<evidence type="ECO:0000259" key="14">
    <source>
        <dbReference type="Pfam" id="PF01113"/>
    </source>
</evidence>
<keyword evidence="7" id="KW-0520">NAD</keyword>
<comment type="caution">
    <text evidence="16">The sequence shown here is derived from an EMBL/GenBank/DDBJ whole genome shotgun (WGS) entry which is preliminary data.</text>
</comment>
<dbReference type="GO" id="GO:0009089">
    <property type="term" value="P:lysine biosynthetic process via diaminopimelate"/>
    <property type="evidence" value="ECO:0007669"/>
    <property type="project" value="UniProtKB-UniRule"/>
</dbReference>
<dbReference type="InterPro" id="IPR022663">
    <property type="entry name" value="DapB_C"/>
</dbReference>
<comment type="catalytic activity">
    <reaction evidence="12">
        <text>(S)-2,3,4,5-tetrahydrodipicolinate + NAD(+) + H2O = (2S,4S)-4-hydroxy-2,3,4,5-tetrahydrodipicolinate + NADH + H(+)</text>
        <dbReference type="Rhea" id="RHEA:35323"/>
        <dbReference type="ChEBI" id="CHEBI:15377"/>
        <dbReference type="ChEBI" id="CHEBI:15378"/>
        <dbReference type="ChEBI" id="CHEBI:16845"/>
        <dbReference type="ChEBI" id="CHEBI:57540"/>
        <dbReference type="ChEBI" id="CHEBI:57945"/>
        <dbReference type="ChEBI" id="CHEBI:67139"/>
        <dbReference type="EC" id="1.17.1.8"/>
    </reaction>
</comment>
<dbReference type="AlphaFoldDB" id="A0A2W5A0G6"/>
<protein>
    <recommendedName>
        <fullName evidence="10 13">4-hydroxy-tetrahydrodipicolinate reductase</fullName>
        <ecNumber evidence="10 13">1.17.1.8</ecNumber>
    </recommendedName>
</protein>
<dbReference type="InterPro" id="IPR023940">
    <property type="entry name" value="DHDPR_bac"/>
</dbReference>
<keyword evidence="2" id="KW-0963">Cytoplasm</keyword>
<evidence type="ECO:0000256" key="3">
    <source>
        <dbReference type="ARBA" id="ARBA00022605"/>
    </source>
</evidence>
<dbReference type="SUPFAM" id="SSF55347">
    <property type="entry name" value="Glyceraldehyde-3-phosphate dehydrogenase-like, C-terminal domain"/>
    <property type="match status" value="1"/>
</dbReference>
<dbReference type="PROSITE" id="PS01298">
    <property type="entry name" value="DAPB"/>
    <property type="match status" value="1"/>
</dbReference>
<dbReference type="Pfam" id="PF05173">
    <property type="entry name" value="DapB_C"/>
    <property type="match status" value="1"/>
</dbReference>
<dbReference type="Gene3D" id="3.30.360.10">
    <property type="entry name" value="Dihydrodipicolinate Reductase, domain 2"/>
    <property type="match status" value="1"/>
</dbReference>
<comment type="pathway">
    <text evidence="9">Amino-acid biosynthesis; L-lysine biosynthesis via DAP pathway; (S)-tetrahydrodipicolinate from L-aspartate: step 4/4.</text>
</comment>
<evidence type="ECO:0000256" key="6">
    <source>
        <dbReference type="ARBA" id="ARBA00023002"/>
    </source>
</evidence>
<keyword evidence="3" id="KW-0028">Amino-acid biosynthesis</keyword>
<proteinExistence type="inferred from homology"/>
<evidence type="ECO:0000256" key="2">
    <source>
        <dbReference type="ARBA" id="ARBA00022490"/>
    </source>
</evidence>
<evidence type="ECO:0000256" key="7">
    <source>
        <dbReference type="ARBA" id="ARBA00023027"/>
    </source>
</evidence>
<evidence type="ECO:0000256" key="9">
    <source>
        <dbReference type="ARBA" id="ARBA00037922"/>
    </source>
</evidence>
<dbReference type="PANTHER" id="PTHR20836">
    <property type="entry name" value="DIHYDRODIPICOLINATE REDUCTASE"/>
    <property type="match status" value="1"/>
</dbReference>
<dbReference type="GO" id="GO:0008839">
    <property type="term" value="F:4-hydroxy-tetrahydrodipicolinate reductase"/>
    <property type="evidence" value="ECO:0007669"/>
    <property type="project" value="UniProtKB-UniRule"/>
</dbReference>
<dbReference type="PANTHER" id="PTHR20836:SF0">
    <property type="entry name" value="4-HYDROXY-TETRAHYDRODIPICOLINATE REDUCTASE 1, CHLOROPLASTIC-RELATED"/>
    <property type="match status" value="1"/>
</dbReference>
<organism evidence="16 17">
    <name type="scientific">Micavibrio aeruginosavorus</name>
    <dbReference type="NCBI Taxonomy" id="349221"/>
    <lineage>
        <taxon>Bacteria</taxon>
        <taxon>Pseudomonadati</taxon>
        <taxon>Bdellovibrionota</taxon>
        <taxon>Bdellovibrionia</taxon>
        <taxon>Bdellovibrionales</taxon>
        <taxon>Pseudobdellovibrionaceae</taxon>
        <taxon>Micavibrio</taxon>
    </lineage>
</organism>
<evidence type="ECO:0000256" key="4">
    <source>
        <dbReference type="ARBA" id="ARBA00022857"/>
    </source>
</evidence>
<evidence type="ECO:0000256" key="13">
    <source>
        <dbReference type="NCBIfam" id="TIGR00036"/>
    </source>
</evidence>
<evidence type="ECO:0000256" key="1">
    <source>
        <dbReference type="ARBA" id="ARBA00006642"/>
    </source>
</evidence>
<comment type="catalytic activity">
    <reaction evidence="11">
        <text>(S)-2,3,4,5-tetrahydrodipicolinate + NADP(+) + H2O = (2S,4S)-4-hydroxy-2,3,4,5-tetrahydrodipicolinate + NADPH + H(+)</text>
        <dbReference type="Rhea" id="RHEA:35331"/>
        <dbReference type="ChEBI" id="CHEBI:15377"/>
        <dbReference type="ChEBI" id="CHEBI:15378"/>
        <dbReference type="ChEBI" id="CHEBI:16845"/>
        <dbReference type="ChEBI" id="CHEBI:57783"/>
        <dbReference type="ChEBI" id="CHEBI:58349"/>
        <dbReference type="ChEBI" id="CHEBI:67139"/>
        <dbReference type="EC" id="1.17.1.8"/>
    </reaction>
</comment>
<dbReference type="NCBIfam" id="TIGR00036">
    <property type="entry name" value="dapB"/>
    <property type="match status" value="1"/>
</dbReference>
<evidence type="ECO:0000259" key="15">
    <source>
        <dbReference type="Pfam" id="PF05173"/>
    </source>
</evidence>
<dbReference type="InterPro" id="IPR036291">
    <property type="entry name" value="NAD(P)-bd_dom_sf"/>
</dbReference>
<keyword evidence="8" id="KW-0457">Lysine biosynthesis</keyword>
<dbReference type="Proteomes" id="UP000249557">
    <property type="component" value="Unassembled WGS sequence"/>
</dbReference>
<feature type="domain" description="Dihydrodipicolinate reductase C-terminal" evidence="15">
    <location>
        <begin position="91"/>
        <end position="221"/>
    </location>
</feature>
<dbReference type="PIRSF" id="PIRSF000161">
    <property type="entry name" value="DHPR"/>
    <property type="match status" value="1"/>
</dbReference>
<dbReference type="InterPro" id="IPR022664">
    <property type="entry name" value="DapB_N_CS"/>
</dbReference>